<dbReference type="PANTHER" id="PTHR33048:SF92">
    <property type="entry name" value="INTEGRAL MEMBRANE PROTEIN"/>
    <property type="match status" value="1"/>
</dbReference>
<dbReference type="Proteomes" id="UP000800200">
    <property type="component" value="Unassembled WGS sequence"/>
</dbReference>
<keyword evidence="1" id="KW-1133">Transmembrane helix</keyword>
<keyword evidence="1" id="KW-0812">Transmembrane</keyword>
<dbReference type="PANTHER" id="PTHR33048">
    <property type="entry name" value="PTH11-LIKE INTEGRAL MEMBRANE PROTEIN (AFU_ORTHOLOGUE AFUA_5G11245)"/>
    <property type="match status" value="1"/>
</dbReference>
<sequence>MTSPQPSLDLEKLMNTLSAISPTAFRVVSNLSFAIAILSVTCRILLKVHDRRPFSLDDYLLFFGVLCLISATVFLNVGFNHLYLNTALYRYPEIITQLDPLRLQTFIDETPVWIATVTCLVQTTIYFIKFSFLTFFGPLVASASSIWLKRYYGVVIVITILAGLFSIPSTFLMCPYFGPDAVKCMARNKGNRYTLTMGFLVGIDGLTDLMIVSIPIFILYPSALKTPTKIRRRLLPVPFQCHDLLLCHAHIQHPRRGVYKSRYPLDLLCPALRGLCCRHYGLDHGFPVHFRDEEGE</sequence>
<dbReference type="EMBL" id="ML994632">
    <property type="protein sequence ID" value="KAF2185751.1"/>
    <property type="molecule type" value="Genomic_DNA"/>
</dbReference>
<evidence type="ECO:0008006" key="4">
    <source>
        <dbReference type="Google" id="ProtNLM"/>
    </source>
</evidence>
<organism evidence="2 3">
    <name type="scientific">Zopfia rhizophila CBS 207.26</name>
    <dbReference type="NCBI Taxonomy" id="1314779"/>
    <lineage>
        <taxon>Eukaryota</taxon>
        <taxon>Fungi</taxon>
        <taxon>Dikarya</taxon>
        <taxon>Ascomycota</taxon>
        <taxon>Pezizomycotina</taxon>
        <taxon>Dothideomycetes</taxon>
        <taxon>Dothideomycetes incertae sedis</taxon>
        <taxon>Zopfiaceae</taxon>
        <taxon>Zopfia</taxon>
    </lineage>
</organism>
<feature type="transmembrane region" description="Helical" evidence="1">
    <location>
        <begin position="58"/>
        <end position="79"/>
    </location>
</feature>
<dbReference type="AlphaFoldDB" id="A0A6A6E1F4"/>
<dbReference type="OrthoDB" id="444631at2759"/>
<proteinExistence type="predicted"/>
<name>A0A6A6E1F4_9PEZI</name>
<protein>
    <recommendedName>
        <fullName evidence="4">Integral membrane protein</fullName>
    </recommendedName>
</protein>
<accession>A0A6A6E1F4</accession>
<dbReference type="InterPro" id="IPR052337">
    <property type="entry name" value="SAT4-like"/>
</dbReference>
<feature type="transmembrane region" description="Helical" evidence="1">
    <location>
        <begin position="112"/>
        <end position="139"/>
    </location>
</feature>
<evidence type="ECO:0000313" key="3">
    <source>
        <dbReference type="Proteomes" id="UP000800200"/>
    </source>
</evidence>
<feature type="non-terminal residue" evidence="2">
    <location>
        <position position="1"/>
    </location>
</feature>
<gene>
    <name evidence="2" type="ORF">K469DRAFT_750098</name>
</gene>
<evidence type="ECO:0000256" key="1">
    <source>
        <dbReference type="SAM" id="Phobius"/>
    </source>
</evidence>
<reference evidence="2" key="1">
    <citation type="journal article" date="2020" name="Stud. Mycol.">
        <title>101 Dothideomycetes genomes: a test case for predicting lifestyles and emergence of pathogens.</title>
        <authorList>
            <person name="Haridas S."/>
            <person name="Albert R."/>
            <person name="Binder M."/>
            <person name="Bloem J."/>
            <person name="Labutti K."/>
            <person name="Salamov A."/>
            <person name="Andreopoulos B."/>
            <person name="Baker S."/>
            <person name="Barry K."/>
            <person name="Bills G."/>
            <person name="Bluhm B."/>
            <person name="Cannon C."/>
            <person name="Castanera R."/>
            <person name="Culley D."/>
            <person name="Daum C."/>
            <person name="Ezra D."/>
            <person name="Gonzalez J."/>
            <person name="Henrissat B."/>
            <person name="Kuo A."/>
            <person name="Liang C."/>
            <person name="Lipzen A."/>
            <person name="Lutzoni F."/>
            <person name="Magnuson J."/>
            <person name="Mondo S."/>
            <person name="Nolan M."/>
            <person name="Ohm R."/>
            <person name="Pangilinan J."/>
            <person name="Park H.-J."/>
            <person name="Ramirez L."/>
            <person name="Alfaro M."/>
            <person name="Sun H."/>
            <person name="Tritt A."/>
            <person name="Yoshinaga Y."/>
            <person name="Zwiers L.-H."/>
            <person name="Turgeon B."/>
            <person name="Goodwin S."/>
            <person name="Spatafora J."/>
            <person name="Crous P."/>
            <person name="Grigoriev I."/>
        </authorList>
    </citation>
    <scope>NUCLEOTIDE SEQUENCE</scope>
    <source>
        <strain evidence="2">CBS 207.26</strain>
    </source>
</reference>
<keyword evidence="3" id="KW-1185">Reference proteome</keyword>
<feature type="transmembrane region" description="Helical" evidence="1">
    <location>
        <begin position="151"/>
        <end position="178"/>
    </location>
</feature>
<keyword evidence="1" id="KW-0472">Membrane</keyword>
<evidence type="ECO:0000313" key="2">
    <source>
        <dbReference type="EMBL" id="KAF2185751.1"/>
    </source>
</evidence>
<feature type="transmembrane region" description="Helical" evidence="1">
    <location>
        <begin position="198"/>
        <end position="223"/>
    </location>
</feature>
<feature type="transmembrane region" description="Helical" evidence="1">
    <location>
        <begin position="24"/>
        <end position="46"/>
    </location>
</feature>